<dbReference type="Proteomes" id="UP000775872">
    <property type="component" value="Unassembled WGS sequence"/>
</dbReference>
<proteinExistence type="predicted"/>
<dbReference type="Pfam" id="PF07350">
    <property type="entry name" value="Gig2-like"/>
    <property type="match status" value="1"/>
</dbReference>
<dbReference type="InterPro" id="IPR010856">
    <property type="entry name" value="Gig2-like"/>
</dbReference>
<evidence type="ECO:0000313" key="1">
    <source>
        <dbReference type="EMBL" id="CAH0057653.1"/>
    </source>
</evidence>
<dbReference type="PANTHER" id="PTHR30613">
    <property type="entry name" value="UNCHARACTERIZED PROTEIN YBIU-RELATED"/>
    <property type="match status" value="1"/>
</dbReference>
<organism evidence="1 2">
    <name type="scientific">Clonostachys solani</name>
    <dbReference type="NCBI Taxonomy" id="160281"/>
    <lineage>
        <taxon>Eukaryota</taxon>
        <taxon>Fungi</taxon>
        <taxon>Dikarya</taxon>
        <taxon>Ascomycota</taxon>
        <taxon>Pezizomycotina</taxon>
        <taxon>Sordariomycetes</taxon>
        <taxon>Hypocreomycetidae</taxon>
        <taxon>Hypocreales</taxon>
        <taxon>Bionectriaceae</taxon>
        <taxon>Clonostachys</taxon>
    </lineage>
</organism>
<evidence type="ECO:0000313" key="2">
    <source>
        <dbReference type="Proteomes" id="UP000775872"/>
    </source>
</evidence>
<reference evidence="1" key="1">
    <citation type="submission" date="2021-10" db="EMBL/GenBank/DDBJ databases">
        <authorList>
            <person name="Piombo E."/>
        </authorList>
    </citation>
    <scope>NUCLEOTIDE SEQUENCE</scope>
</reference>
<comment type="caution">
    <text evidence="1">The sequence shown here is derived from an EMBL/GenBank/DDBJ whole genome shotgun (WGS) entry which is preliminary data.</text>
</comment>
<dbReference type="AlphaFoldDB" id="A0A9P0ES96"/>
<evidence type="ECO:0008006" key="3">
    <source>
        <dbReference type="Google" id="ProtNLM"/>
    </source>
</evidence>
<dbReference type="InterPro" id="IPR027443">
    <property type="entry name" value="IPNS-like_sf"/>
</dbReference>
<dbReference type="SUPFAM" id="SSF51197">
    <property type="entry name" value="Clavaminate synthase-like"/>
    <property type="match status" value="1"/>
</dbReference>
<protein>
    <recommendedName>
        <fullName evidence="3">DUF1479-domain-containing protein</fullName>
    </recommendedName>
</protein>
<sequence length="456" mass="51913">MSQTTTQTQTSYPCELLEQRFSKLKQSIIKPEDKANLIESYHRLTKALELEADRIAKLGPKSIPEIDFATIESNGGALPDGLASLVQQTGCIIFRNVVPEEQASKWEADLRSYTKRHPKIAGFPKHDPQNFSLFWTPAQVQIRSHPRVMKAMQAVSKLWHLSDDGIPFDMSSQVLYADRFRIRHPSLDSEYTLNAHQDSGAIERWEDPDYRACYQKIFEGKWEDYDPWNADHRSEAKTDLYKSGKSCSAFRSLQGWISLSHTGTGEGTLRLVPELKLSTAYQLLRPYFVLDETFDDVTPLFPGATPGRLQFLPTQELHPHLALEKSMVGIPPVKPGDYVFWHCDLIHEVDKFHPGTRDSSVSYNGCVPLCPYNVRNLVSLRQSFMDVLPPKDFEKYEHGELEKDHDDHGARRENILSIEGLRALGFEPFDVEEAGLTSGQREMRRMANVELGFATS</sequence>
<dbReference type="EMBL" id="CABFOC020000074">
    <property type="protein sequence ID" value="CAH0057653.1"/>
    <property type="molecule type" value="Genomic_DNA"/>
</dbReference>
<dbReference type="OrthoDB" id="8249012at2759"/>
<keyword evidence="2" id="KW-1185">Reference proteome</keyword>
<gene>
    <name evidence="1" type="ORF">CSOL1703_00007441</name>
</gene>
<dbReference type="Gene3D" id="2.60.120.330">
    <property type="entry name" value="B-lactam Antibiotic, Isopenicillin N Synthase, Chain"/>
    <property type="match status" value="1"/>
</dbReference>
<name>A0A9P0ES96_9HYPO</name>
<dbReference type="PANTHER" id="PTHR30613:SF1">
    <property type="entry name" value="DUF1479 DOMAIN PROTEIN (AFU_ORTHOLOGUE AFUA_5G09280)"/>
    <property type="match status" value="1"/>
</dbReference>
<accession>A0A9P0ES96</accession>